<dbReference type="Pfam" id="PF00425">
    <property type="entry name" value="Chorismate_bind"/>
    <property type="match status" value="1"/>
</dbReference>
<dbReference type="GO" id="GO:0004049">
    <property type="term" value="F:anthranilate synthase activity"/>
    <property type="evidence" value="ECO:0007669"/>
    <property type="project" value="UniProtKB-EC"/>
</dbReference>
<dbReference type="InterPro" id="IPR019999">
    <property type="entry name" value="Anth_synth_I-like"/>
</dbReference>
<dbReference type="NCBIfam" id="TIGR00565">
    <property type="entry name" value="trpE_proteo"/>
    <property type="match status" value="1"/>
</dbReference>
<dbReference type="GO" id="GO:0000162">
    <property type="term" value="P:L-tryptophan biosynthetic process"/>
    <property type="evidence" value="ECO:0007669"/>
    <property type="project" value="TreeGrafter"/>
</dbReference>
<accession>A0A126Q0L0</accession>
<dbReference type="EMBL" id="CP014323">
    <property type="protein sequence ID" value="AMJ97978.1"/>
    <property type="molecule type" value="Genomic_DNA"/>
</dbReference>
<dbReference type="InterPro" id="IPR015890">
    <property type="entry name" value="Chorismate_C"/>
</dbReference>
<feature type="domain" description="Anthranilate synthase component I N-terminal" evidence="10">
    <location>
        <begin position="24"/>
        <end position="200"/>
    </location>
</feature>
<feature type="domain" description="Chorismate-utilising enzyme C-terminal" evidence="9">
    <location>
        <begin position="289"/>
        <end position="549"/>
    </location>
</feature>
<evidence type="ECO:0000256" key="1">
    <source>
        <dbReference type="ARBA" id="ARBA00001946"/>
    </source>
</evidence>
<name>A0A126Q0L0_ALTMA</name>
<dbReference type="Pfam" id="PF04715">
    <property type="entry name" value="Anth_synt_I_N"/>
    <property type="match status" value="1"/>
</dbReference>
<dbReference type="AlphaFoldDB" id="A0A126Q0L0"/>
<protein>
    <recommendedName>
        <fullName evidence="3">anthranilate synthase</fullName>
        <ecNumber evidence="3">4.1.3.27</ecNumber>
    </recommendedName>
</protein>
<dbReference type="InterPro" id="IPR005801">
    <property type="entry name" value="ADC_synthase"/>
</dbReference>
<dbReference type="EC" id="4.1.3.27" evidence="3"/>
<feature type="region of interest" description="Disordered" evidence="8">
    <location>
        <begin position="249"/>
        <end position="277"/>
    </location>
</feature>
<keyword evidence="6" id="KW-0456">Lyase</keyword>
<evidence type="ECO:0000256" key="7">
    <source>
        <dbReference type="ARBA" id="ARBA00047683"/>
    </source>
</evidence>
<evidence type="ECO:0000256" key="3">
    <source>
        <dbReference type="ARBA" id="ARBA00012266"/>
    </source>
</evidence>
<dbReference type="Gene3D" id="3.60.120.10">
    <property type="entry name" value="Anthranilate synthase"/>
    <property type="match status" value="1"/>
</dbReference>
<dbReference type="GO" id="GO:0046872">
    <property type="term" value="F:metal ion binding"/>
    <property type="evidence" value="ECO:0007669"/>
    <property type="project" value="UniProtKB-KW"/>
</dbReference>
<dbReference type="OrthoDB" id="9803598at2"/>
<evidence type="ECO:0000313" key="11">
    <source>
        <dbReference type="EMBL" id="AMJ97978.1"/>
    </source>
</evidence>
<dbReference type="Proteomes" id="UP000063991">
    <property type="component" value="Chromosome"/>
</dbReference>
<evidence type="ECO:0000256" key="6">
    <source>
        <dbReference type="ARBA" id="ARBA00023239"/>
    </source>
</evidence>
<dbReference type="InterPro" id="IPR006805">
    <property type="entry name" value="Anth_synth_I_N"/>
</dbReference>
<comment type="catalytic activity">
    <reaction evidence="7">
        <text>chorismate + L-glutamine = anthranilate + pyruvate + L-glutamate + H(+)</text>
        <dbReference type="Rhea" id="RHEA:21732"/>
        <dbReference type="ChEBI" id="CHEBI:15361"/>
        <dbReference type="ChEBI" id="CHEBI:15378"/>
        <dbReference type="ChEBI" id="CHEBI:16567"/>
        <dbReference type="ChEBI" id="CHEBI:29748"/>
        <dbReference type="ChEBI" id="CHEBI:29985"/>
        <dbReference type="ChEBI" id="CHEBI:58359"/>
        <dbReference type="EC" id="4.1.3.27"/>
    </reaction>
</comment>
<evidence type="ECO:0000259" key="10">
    <source>
        <dbReference type="Pfam" id="PF04715"/>
    </source>
</evidence>
<evidence type="ECO:0000256" key="5">
    <source>
        <dbReference type="ARBA" id="ARBA00022842"/>
    </source>
</evidence>
<evidence type="ECO:0000259" key="9">
    <source>
        <dbReference type="Pfam" id="PF00425"/>
    </source>
</evidence>
<sequence>MSLAELGISPGKVETIEQVGHYVDDPLAAFAHLCGNKNNALLLESAEIDSKDDLQSLLMVDAALRMECRGNRVEVKALTGNGASVLPLFVDHAPDGLHIKERTDTSITLVCDEADGELDEDSRLKAASVMDALRIVINKITPIRQHPHAVFLGGVFAYDMLAGFEKLPNVAEGENDCPDFVFYLAETLITVDHQTRETHLIGSVFSGQDVAQQYFAIAQRLEAIHQQLHDMPAEPVLVSTNGVKISDVDSEAQSGQSLASDSESPNETENGQSLSSFDPSVEVSVDLSDEQFCNHVLDLKQHILAGDIFQVVPSRTFSLPCPSPLLAYAKLKESNPSPYMFYMQDAAFSIFGASPESALKYERESNQVEIYPIAGTRPRGKRPDGSIDRDLDSRIELNLREDTKEKSEHIMLVDLARNDVAKVSRPGTRYVKDLLKVDRYSHVMHLVSRVVGQLRDDLDPLHAYQACMNMGTLVGAPKVSAATLIREVEKKRRGSYGGAVGYLNGQGDMDTCIVIRSAFVKNGTAYIQAGAGVVYDSVPQAEADETRAKAQAVIGAVKAALQEEAESINVALNEGGNA</sequence>
<keyword evidence="4" id="KW-0479">Metal-binding</keyword>
<proteinExistence type="inferred from homology"/>
<feature type="compositionally biased region" description="Polar residues" evidence="8">
    <location>
        <begin position="251"/>
        <end position="277"/>
    </location>
</feature>
<evidence type="ECO:0000256" key="4">
    <source>
        <dbReference type="ARBA" id="ARBA00022723"/>
    </source>
</evidence>
<gene>
    <name evidence="11" type="ORF">AVL55_07285</name>
</gene>
<evidence type="ECO:0000313" key="12">
    <source>
        <dbReference type="Proteomes" id="UP000063991"/>
    </source>
</evidence>
<reference evidence="11 12" key="1">
    <citation type="submission" date="2015-12" db="EMBL/GenBank/DDBJ databases">
        <authorList>
            <person name="Shamseldin A."/>
            <person name="Moawad H."/>
            <person name="Abd El-Rahim W.M."/>
            <person name="Sadowsky M.J."/>
        </authorList>
    </citation>
    <scope>NUCLEOTIDE SEQUENCE [LARGE SCALE GENOMIC DNA]</scope>
    <source>
        <strain evidence="11 12">D7</strain>
    </source>
</reference>
<comment type="similarity">
    <text evidence="2">Belongs to the anthranilate synthase component I family.</text>
</comment>
<dbReference type="PRINTS" id="PR00095">
    <property type="entry name" value="ANTSNTHASEI"/>
</dbReference>
<dbReference type="NCBIfam" id="NF010079">
    <property type="entry name" value="PRK13564.1"/>
    <property type="match status" value="1"/>
</dbReference>
<dbReference type="InterPro" id="IPR005257">
    <property type="entry name" value="Anth_synth_I_TrpE"/>
</dbReference>
<dbReference type="PANTHER" id="PTHR11236:SF49">
    <property type="entry name" value="ANTHRANILATE SYNTHASE COMPONENT 1"/>
    <property type="match status" value="1"/>
</dbReference>
<comment type="cofactor">
    <cofactor evidence="1">
        <name>Mg(2+)</name>
        <dbReference type="ChEBI" id="CHEBI:18420"/>
    </cofactor>
</comment>
<dbReference type="SUPFAM" id="SSF56322">
    <property type="entry name" value="ADC synthase"/>
    <property type="match status" value="1"/>
</dbReference>
<organism evidence="11 12">
    <name type="scientific">Alteromonas macleodii</name>
    <name type="common">Pseudoalteromonas macleodii</name>
    <dbReference type="NCBI Taxonomy" id="28108"/>
    <lineage>
        <taxon>Bacteria</taxon>
        <taxon>Pseudomonadati</taxon>
        <taxon>Pseudomonadota</taxon>
        <taxon>Gammaproteobacteria</taxon>
        <taxon>Alteromonadales</taxon>
        <taxon>Alteromonadaceae</taxon>
        <taxon>Alteromonas/Salinimonas group</taxon>
        <taxon>Alteromonas</taxon>
    </lineage>
</organism>
<evidence type="ECO:0000256" key="8">
    <source>
        <dbReference type="SAM" id="MobiDB-lite"/>
    </source>
</evidence>
<keyword evidence="5" id="KW-0460">Magnesium</keyword>
<dbReference type="PANTHER" id="PTHR11236">
    <property type="entry name" value="AMINOBENZOATE/ANTHRANILATE SYNTHASE"/>
    <property type="match status" value="1"/>
</dbReference>
<evidence type="ECO:0000256" key="2">
    <source>
        <dbReference type="ARBA" id="ARBA00009562"/>
    </source>
</evidence>
<dbReference type="RefSeq" id="WP_061094665.1">
    <property type="nucleotide sequence ID" value="NZ_CP014323.1"/>
</dbReference>